<proteinExistence type="predicted"/>
<dbReference type="AlphaFoldDB" id="A0A645HP82"/>
<sequence length="187" mass="21040">MRYSQVPVRSKSPCIKDRSQNSRCQRRQGILQQPAEPFALGAQARSQRHAGQHGCSGSGKIRIRREQLSLRFRHIRPACYQIRRRTLANAWNRQIRKTGLAHKIRSPLPRQQCQHRVCICNLFSEQSHNTLLSSNLATLLSQLHGGRCPITGSGLDQLQEPLGNLQVELGNRGALTQAHTLEPCLGD</sequence>
<protein>
    <submittedName>
        <fullName evidence="1">Uncharacterized protein</fullName>
    </submittedName>
</protein>
<accession>A0A645HP82</accession>
<name>A0A645HP82_9ZZZZ</name>
<dbReference type="EMBL" id="VSSQ01097382">
    <property type="protein sequence ID" value="MPN40767.1"/>
    <property type="molecule type" value="Genomic_DNA"/>
</dbReference>
<evidence type="ECO:0000313" key="1">
    <source>
        <dbReference type="EMBL" id="MPN40767.1"/>
    </source>
</evidence>
<comment type="caution">
    <text evidence="1">The sequence shown here is derived from an EMBL/GenBank/DDBJ whole genome shotgun (WGS) entry which is preliminary data.</text>
</comment>
<gene>
    <name evidence="1" type="ORF">SDC9_188306</name>
</gene>
<organism evidence="1">
    <name type="scientific">bioreactor metagenome</name>
    <dbReference type="NCBI Taxonomy" id="1076179"/>
    <lineage>
        <taxon>unclassified sequences</taxon>
        <taxon>metagenomes</taxon>
        <taxon>ecological metagenomes</taxon>
    </lineage>
</organism>
<reference evidence="1" key="1">
    <citation type="submission" date="2019-08" db="EMBL/GenBank/DDBJ databases">
        <authorList>
            <person name="Kucharzyk K."/>
            <person name="Murdoch R.W."/>
            <person name="Higgins S."/>
            <person name="Loffler F."/>
        </authorList>
    </citation>
    <scope>NUCLEOTIDE SEQUENCE</scope>
</reference>